<organism evidence="1 2">
    <name type="scientific">Herbaspirillum robiniae</name>
    <dbReference type="NCBI Taxonomy" id="2014887"/>
    <lineage>
        <taxon>Bacteria</taxon>
        <taxon>Pseudomonadati</taxon>
        <taxon>Pseudomonadota</taxon>
        <taxon>Betaproteobacteria</taxon>
        <taxon>Burkholderiales</taxon>
        <taxon>Oxalobacteraceae</taxon>
        <taxon>Herbaspirillum</taxon>
    </lineage>
</organism>
<evidence type="ECO:0000313" key="1">
    <source>
        <dbReference type="EMBL" id="OWY28531.1"/>
    </source>
</evidence>
<gene>
    <name evidence="1" type="ORF">CEJ42_14980</name>
</gene>
<protein>
    <submittedName>
        <fullName evidence="1">Uncharacterized protein</fullName>
    </submittedName>
</protein>
<accession>A0A246WQ76</accession>
<dbReference type="Proteomes" id="UP000197596">
    <property type="component" value="Unassembled WGS sequence"/>
</dbReference>
<name>A0A246WQ76_9BURK</name>
<dbReference type="AlphaFoldDB" id="A0A246WQ76"/>
<sequence length="224" mass="23124">MIGAITQTGQTTTTGNTTAGAGGTLSVFQQILQNAAQTSQAGAASGDTLASDLNAALQAAGISAPPVMRIVAGANGPQLADDVRDATFQSVMAANPALSARISARLSAAEIERKAALGSAVTQFAGDHPSNATADFLLRFAQQNKPQAYSLSFNGASTEMQELGDNGWTPLKNGDDINKDLLAAYTGYMVTHAVSVEKRRDGDDEPAIDFKLKLARVLDGLQGV</sequence>
<evidence type="ECO:0000313" key="2">
    <source>
        <dbReference type="Proteomes" id="UP000197596"/>
    </source>
</evidence>
<dbReference type="RefSeq" id="WP_088751618.1">
    <property type="nucleotide sequence ID" value="NZ_NJGU01000007.1"/>
</dbReference>
<dbReference type="EMBL" id="NJGU01000007">
    <property type="protein sequence ID" value="OWY28531.1"/>
    <property type="molecule type" value="Genomic_DNA"/>
</dbReference>
<proteinExistence type="predicted"/>
<comment type="caution">
    <text evidence="1">The sequence shown here is derived from an EMBL/GenBank/DDBJ whole genome shotgun (WGS) entry which is preliminary data.</text>
</comment>
<reference evidence="1 2" key="1">
    <citation type="submission" date="2017-06" db="EMBL/GenBank/DDBJ databases">
        <title>Herbaspirillum phytohormonus sp. nov., isolated from the root nodule of Robinia pseudoacacia in lead-zinc mine.</title>
        <authorList>
            <person name="Fan M."/>
            <person name="Lin Y."/>
        </authorList>
    </citation>
    <scope>NUCLEOTIDE SEQUENCE [LARGE SCALE GENOMIC DNA]</scope>
    <source>
        <strain evidence="1 2">HZ10</strain>
    </source>
</reference>